<evidence type="ECO:0000256" key="4">
    <source>
        <dbReference type="ARBA" id="ARBA00022448"/>
    </source>
</evidence>
<feature type="domain" description="Desulfoferrodoxin ferrous iron-binding" evidence="11">
    <location>
        <begin position="41"/>
        <end position="125"/>
    </location>
</feature>
<dbReference type="GO" id="GO:0050605">
    <property type="term" value="F:superoxide reductase activity"/>
    <property type="evidence" value="ECO:0007669"/>
    <property type="project" value="UniProtKB-EC"/>
</dbReference>
<dbReference type="AlphaFoldDB" id="A0A975EY22"/>
<sequence>MTSKKFFICKHCGNIIGMIESSGVPVVCCGEKMTEIVPNTTDASQEKHVPDVTVSGNTVTVKVGSIAHPMTQEHSISWVYVETAQGGQRKKISPGDMPEVVFALTEKDKPVAAYAYCNLHGLWKKEL</sequence>
<evidence type="ECO:0000256" key="9">
    <source>
        <dbReference type="ARBA" id="ARBA00031398"/>
    </source>
</evidence>
<evidence type="ECO:0000256" key="2">
    <source>
        <dbReference type="ARBA" id="ARBA00012679"/>
    </source>
</evidence>
<evidence type="ECO:0000256" key="10">
    <source>
        <dbReference type="ARBA" id="ARBA00047448"/>
    </source>
</evidence>
<dbReference type="EC" id="1.15.1.2" evidence="2"/>
<keyword evidence="5" id="KW-0479">Metal-binding</keyword>
<comment type="similarity">
    <text evidence="1">Belongs to the desulfoferrodoxin family.</text>
</comment>
<dbReference type="InterPro" id="IPR051233">
    <property type="entry name" value="Desulfoferrodoxin_SOR"/>
</dbReference>
<dbReference type="NCBIfam" id="TIGR00332">
    <property type="entry name" value="neela_ferrous"/>
    <property type="match status" value="1"/>
</dbReference>
<evidence type="ECO:0000259" key="11">
    <source>
        <dbReference type="Pfam" id="PF01880"/>
    </source>
</evidence>
<evidence type="ECO:0000256" key="3">
    <source>
        <dbReference type="ARBA" id="ARBA00014839"/>
    </source>
</evidence>
<gene>
    <name evidence="13" type="ORF">HRI96_02125</name>
</gene>
<dbReference type="Pfam" id="PF01880">
    <property type="entry name" value="Desulfoferrodox"/>
    <property type="match status" value="1"/>
</dbReference>
<dbReference type="Proteomes" id="UP000671995">
    <property type="component" value="Chromosome"/>
</dbReference>
<dbReference type="EMBL" id="CP054257">
    <property type="protein sequence ID" value="QTQ11090.1"/>
    <property type="molecule type" value="Genomic_DNA"/>
</dbReference>
<evidence type="ECO:0000256" key="5">
    <source>
        <dbReference type="ARBA" id="ARBA00022723"/>
    </source>
</evidence>
<dbReference type="PANTHER" id="PTHR36541:SF1">
    <property type="entry name" value="SUPEROXIDE REDUCTASE-RELATED"/>
    <property type="match status" value="1"/>
</dbReference>
<keyword evidence="7" id="KW-0408">Iron</keyword>
<dbReference type="GO" id="GO:0005506">
    <property type="term" value="F:iron ion binding"/>
    <property type="evidence" value="ECO:0007669"/>
    <property type="project" value="InterPro"/>
</dbReference>
<dbReference type="Pfam" id="PF06397">
    <property type="entry name" value="Desulfoferrod_N"/>
    <property type="match status" value="1"/>
</dbReference>
<dbReference type="RefSeq" id="WP_210117886.1">
    <property type="nucleotide sequence ID" value="NZ_CP054257.1"/>
</dbReference>
<dbReference type="InterPro" id="IPR036073">
    <property type="entry name" value="Desulfoferrodoxin_Fe-bd_dom_sf"/>
</dbReference>
<evidence type="ECO:0000256" key="1">
    <source>
        <dbReference type="ARBA" id="ARBA00005941"/>
    </source>
</evidence>
<evidence type="ECO:0000313" key="14">
    <source>
        <dbReference type="Proteomes" id="UP000671995"/>
    </source>
</evidence>
<proteinExistence type="inferred from homology"/>
<dbReference type="SUPFAM" id="SSF49367">
    <property type="entry name" value="Superoxide reductase-like"/>
    <property type="match status" value="1"/>
</dbReference>
<dbReference type="InterPro" id="IPR038094">
    <property type="entry name" value="Desulfoferrodoxin_N_sf"/>
</dbReference>
<keyword evidence="6" id="KW-0249">Electron transport</keyword>
<evidence type="ECO:0000256" key="6">
    <source>
        <dbReference type="ARBA" id="ARBA00022982"/>
    </source>
</evidence>
<dbReference type="InterPro" id="IPR002742">
    <property type="entry name" value="Desulfoferrodoxin_Fe-bd_dom"/>
</dbReference>
<dbReference type="PANTHER" id="PTHR36541">
    <property type="entry name" value="SUPEROXIDE REDUCTASE-RELATED"/>
    <property type="match status" value="1"/>
</dbReference>
<dbReference type="Gene3D" id="2.20.28.100">
    <property type="entry name" value="Desulphoferrodoxin, N-terminal domain"/>
    <property type="match status" value="1"/>
</dbReference>
<dbReference type="Gene3D" id="2.60.40.730">
    <property type="entry name" value="SOR catalytic domain"/>
    <property type="match status" value="1"/>
</dbReference>
<keyword evidence="4" id="KW-0813">Transport</keyword>
<name>A0A975EY22_9SPIR</name>
<feature type="domain" description="Desulfoferrodoxin N-terminal" evidence="12">
    <location>
        <begin position="6"/>
        <end position="35"/>
    </location>
</feature>
<protein>
    <recommendedName>
        <fullName evidence="3">Desulfoferrodoxin</fullName>
        <ecNumber evidence="2">1.15.1.2</ecNumber>
    </recommendedName>
    <alternativeName>
        <fullName evidence="9">Superoxide reductase</fullName>
    </alternativeName>
</protein>
<evidence type="ECO:0000313" key="13">
    <source>
        <dbReference type="EMBL" id="QTQ11090.1"/>
    </source>
</evidence>
<reference evidence="13" key="1">
    <citation type="submission" date="2020-05" db="EMBL/GenBank/DDBJ databases">
        <authorList>
            <person name="Zeng H."/>
            <person name="Chan Y.K."/>
            <person name="Watt R.M."/>
        </authorList>
    </citation>
    <scope>NUCLEOTIDE SEQUENCE</scope>
    <source>
        <strain evidence="13">ATCC 700773</strain>
    </source>
</reference>
<dbReference type="InterPro" id="IPR004462">
    <property type="entry name" value="Desulfoferrodoxin_N"/>
</dbReference>
<evidence type="ECO:0000256" key="7">
    <source>
        <dbReference type="ARBA" id="ARBA00023004"/>
    </source>
</evidence>
<organism evidence="13 14">
    <name type="scientific">Treponema parvum</name>
    <dbReference type="NCBI Taxonomy" id="138851"/>
    <lineage>
        <taxon>Bacteria</taxon>
        <taxon>Pseudomonadati</taxon>
        <taxon>Spirochaetota</taxon>
        <taxon>Spirochaetia</taxon>
        <taxon>Spirochaetales</taxon>
        <taxon>Treponemataceae</taxon>
        <taxon>Treponema</taxon>
    </lineage>
</organism>
<accession>A0A975EY22</accession>
<reference evidence="13" key="2">
    <citation type="journal article" date="2021" name="Microbiol. Resour. Announc.">
        <title>Complete Genome Sequences of Three Human Oral Treponema parvum Isolates.</title>
        <authorList>
            <person name="Zeng H."/>
            <person name="Watt R.M."/>
        </authorList>
    </citation>
    <scope>NUCLEOTIDE SEQUENCE</scope>
    <source>
        <strain evidence="13">ATCC 700773</strain>
    </source>
</reference>
<dbReference type="SUPFAM" id="SSF57802">
    <property type="entry name" value="Rubredoxin-like"/>
    <property type="match status" value="1"/>
</dbReference>
<comment type="catalytic activity">
    <reaction evidence="10">
        <text>reduced [rubredoxin] + superoxide + 2 H(+) = oxidized [rubredoxin] + H2O2</text>
        <dbReference type="Rhea" id="RHEA:21324"/>
        <dbReference type="Rhea" id="RHEA-COMP:10302"/>
        <dbReference type="Rhea" id="RHEA-COMP:10303"/>
        <dbReference type="ChEBI" id="CHEBI:15378"/>
        <dbReference type="ChEBI" id="CHEBI:16240"/>
        <dbReference type="ChEBI" id="CHEBI:18421"/>
        <dbReference type="ChEBI" id="CHEBI:29033"/>
        <dbReference type="ChEBI" id="CHEBI:29034"/>
        <dbReference type="EC" id="1.15.1.2"/>
    </reaction>
</comment>
<evidence type="ECO:0000259" key="12">
    <source>
        <dbReference type="Pfam" id="PF06397"/>
    </source>
</evidence>
<evidence type="ECO:0000256" key="8">
    <source>
        <dbReference type="ARBA" id="ARBA00024690"/>
    </source>
</evidence>
<comment type="function">
    <text evidence="8">Catalyzes the one-electron reduction of superoxide anion radical to hydrogen peroxide at a nonheme ferrous iron center. Plays a fundamental role in case of oxidative stress via its superoxide detoxification activity.</text>
</comment>